<keyword evidence="2" id="KW-1185">Reference proteome</keyword>
<proteinExistence type="predicted"/>
<reference evidence="1 2" key="1">
    <citation type="journal article" date="2021" name="Nat. Plants">
        <title>The Taxus genome provides insights into paclitaxel biosynthesis.</title>
        <authorList>
            <person name="Xiong X."/>
            <person name="Gou J."/>
            <person name="Liao Q."/>
            <person name="Li Y."/>
            <person name="Zhou Q."/>
            <person name="Bi G."/>
            <person name="Li C."/>
            <person name="Du R."/>
            <person name="Wang X."/>
            <person name="Sun T."/>
            <person name="Guo L."/>
            <person name="Liang H."/>
            <person name="Lu P."/>
            <person name="Wu Y."/>
            <person name="Zhang Z."/>
            <person name="Ro D.K."/>
            <person name="Shang Y."/>
            <person name="Huang S."/>
            <person name="Yan J."/>
        </authorList>
    </citation>
    <scope>NUCLEOTIDE SEQUENCE [LARGE SCALE GENOMIC DNA]</scope>
    <source>
        <strain evidence="1">Ta-2019</strain>
    </source>
</reference>
<sequence length="54" mass="6553">IVELDEERRATHQRHVNFREKLKRLFDKKVTLRAFSVGDIVLLWDNKHEDKGKH</sequence>
<dbReference type="AlphaFoldDB" id="A0AA38LK50"/>
<evidence type="ECO:0000313" key="1">
    <source>
        <dbReference type="EMBL" id="KAH9326914.1"/>
    </source>
</evidence>
<feature type="non-terminal residue" evidence="1">
    <location>
        <position position="54"/>
    </location>
</feature>
<evidence type="ECO:0000313" key="2">
    <source>
        <dbReference type="Proteomes" id="UP000824469"/>
    </source>
</evidence>
<name>A0AA38LK50_TAXCH</name>
<dbReference type="Proteomes" id="UP000824469">
    <property type="component" value="Unassembled WGS sequence"/>
</dbReference>
<feature type="non-terminal residue" evidence="1">
    <location>
        <position position="1"/>
    </location>
</feature>
<gene>
    <name evidence="1" type="ORF">KI387_007092</name>
</gene>
<organism evidence="1 2">
    <name type="scientific">Taxus chinensis</name>
    <name type="common">Chinese yew</name>
    <name type="synonym">Taxus wallichiana var. chinensis</name>
    <dbReference type="NCBI Taxonomy" id="29808"/>
    <lineage>
        <taxon>Eukaryota</taxon>
        <taxon>Viridiplantae</taxon>
        <taxon>Streptophyta</taxon>
        <taxon>Embryophyta</taxon>
        <taxon>Tracheophyta</taxon>
        <taxon>Spermatophyta</taxon>
        <taxon>Pinopsida</taxon>
        <taxon>Pinidae</taxon>
        <taxon>Conifers II</taxon>
        <taxon>Cupressales</taxon>
        <taxon>Taxaceae</taxon>
        <taxon>Taxus</taxon>
    </lineage>
</organism>
<dbReference type="EMBL" id="JAHRHJ020000002">
    <property type="protein sequence ID" value="KAH9326914.1"/>
    <property type="molecule type" value="Genomic_DNA"/>
</dbReference>
<accession>A0AA38LK50</accession>
<protein>
    <submittedName>
        <fullName evidence="1">Uncharacterized protein</fullName>
    </submittedName>
</protein>
<comment type="caution">
    <text evidence="1">The sequence shown here is derived from an EMBL/GenBank/DDBJ whole genome shotgun (WGS) entry which is preliminary data.</text>
</comment>